<protein>
    <submittedName>
        <fullName evidence="2">Uncharacterized protein</fullName>
    </submittedName>
</protein>
<evidence type="ECO:0000256" key="1">
    <source>
        <dbReference type="SAM" id="SignalP"/>
    </source>
</evidence>
<proteinExistence type="predicted"/>
<name>A0ABQ6BGQ6_9CAUL</name>
<sequence length="159" mass="16183">MQRLAVLILAGLASPALALPQSAREPEGLRIYSPTQFGVVAETPSRIAGSRAEMNRGRNPDAAPSVQDRAADAVARAGEASAVAEAAVIGRTRAGGPLIEIDCAEGGGVIIADSDPLQVTDCLDLAPDTGQAGRRQRIVAACRLPGNAGLAGRSRPAPN</sequence>
<comment type="caution">
    <text evidence="2">The sequence shown here is derived from an EMBL/GenBank/DDBJ whole genome shotgun (WGS) entry which is preliminary data.</text>
</comment>
<dbReference type="EMBL" id="BSOY01000002">
    <property type="protein sequence ID" value="GLS00215.1"/>
    <property type="molecule type" value="Genomic_DNA"/>
</dbReference>
<feature type="signal peptide" evidence="1">
    <location>
        <begin position="1"/>
        <end position="18"/>
    </location>
</feature>
<evidence type="ECO:0000313" key="3">
    <source>
        <dbReference type="Proteomes" id="UP001156921"/>
    </source>
</evidence>
<keyword evidence="1" id="KW-0732">Signal</keyword>
<dbReference type="Proteomes" id="UP001156921">
    <property type="component" value="Unassembled WGS sequence"/>
</dbReference>
<feature type="chain" id="PRO_5046142014" evidence="1">
    <location>
        <begin position="19"/>
        <end position="159"/>
    </location>
</feature>
<keyword evidence="3" id="KW-1185">Reference proteome</keyword>
<gene>
    <name evidence="2" type="ORF">GCM10007859_02190</name>
</gene>
<organism evidence="2 3">
    <name type="scientific">Brevundimonas denitrificans</name>
    <dbReference type="NCBI Taxonomy" id="1443434"/>
    <lineage>
        <taxon>Bacteria</taxon>
        <taxon>Pseudomonadati</taxon>
        <taxon>Pseudomonadota</taxon>
        <taxon>Alphaproteobacteria</taxon>
        <taxon>Caulobacterales</taxon>
        <taxon>Caulobacteraceae</taxon>
        <taxon>Brevundimonas</taxon>
    </lineage>
</organism>
<reference evidence="3" key="1">
    <citation type="journal article" date="2019" name="Int. J. Syst. Evol. Microbiol.">
        <title>The Global Catalogue of Microorganisms (GCM) 10K type strain sequencing project: providing services to taxonomists for standard genome sequencing and annotation.</title>
        <authorList>
            <consortium name="The Broad Institute Genomics Platform"/>
            <consortium name="The Broad Institute Genome Sequencing Center for Infectious Disease"/>
            <person name="Wu L."/>
            <person name="Ma J."/>
        </authorList>
    </citation>
    <scope>NUCLEOTIDE SEQUENCE [LARGE SCALE GENOMIC DNA]</scope>
    <source>
        <strain evidence="3">NBRC 110107</strain>
    </source>
</reference>
<accession>A0ABQ6BGQ6</accession>
<evidence type="ECO:0000313" key="2">
    <source>
        <dbReference type="EMBL" id="GLS00215.1"/>
    </source>
</evidence>
<dbReference type="RefSeq" id="WP_284220211.1">
    <property type="nucleotide sequence ID" value="NZ_BSOY01000002.1"/>
</dbReference>